<reference evidence="1 2" key="1">
    <citation type="submission" date="2020-09" db="EMBL/GenBank/DDBJ databases">
        <title>Investigation of environmental microbes.</title>
        <authorList>
            <person name="Ou Y."/>
            <person name="Kang Q."/>
        </authorList>
    </citation>
    <scope>NUCLEOTIDE SEQUENCE [LARGE SCALE GENOMIC DNA]</scope>
    <source>
        <strain evidence="1 2">KJZ-14</strain>
    </source>
</reference>
<proteinExistence type="predicted"/>
<dbReference type="Proteomes" id="UP000516404">
    <property type="component" value="Chromosome"/>
</dbReference>
<evidence type="ECO:0000313" key="2">
    <source>
        <dbReference type="Proteomes" id="UP000516404"/>
    </source>
</evidence>
<name>A0A7H2BEU1_9MICC</name>
<dbReference type="InterPro" id="IPR004260">
    <property type="entry name" value="Pyr-dimer_DNA_glycosylase"/>
</dbReference>
<protein>
    <recommendedName>
        <fullName evidence="3">DNA lyase</fullName>
    </recommendedName>
</protein>
<sequence>MRIWSVHPSQLDAKGLVACWRETLLAQKVLQGLTKGYTNHPQLKRFRLCADPVQAVATYLHIIADEADSRGYNFDRTRIVSSRPKTVEALMPVTQGQLDYEFDFLRQKVEARDEKWFATHFAKDARPEAHPLFYVIPGDIEEWEHVKNITK</sequence>
<dbReference type="EMBL" id="CP061539">
    <property type="protein sequence ID" value="QNV38187.1"/>
    <property type="molecule type" value="Genomic_DNA"/>
</dbReference>
<evidence type="ECO:0008006" key="3">
    <source>
        <dbReference type="Google" id="ProtNLM"/>
    </source>
</evidence>
<organism evidence="1 2">
    <name type="scientific">Rothia terrae</name>
    <dbReference type="NCBI Taxonomy" id="396015"/>
    <lineage>
        <taxon>Bacteria</taxon>
        <taxon>Bacillati</taxon>
        <taxon>Actinomycetota</taxon>
        <taxon>Actinomycetes</taxon>
        <taxon>Micrococcales</taxon>
        <taxon>Micrococcaceae</taxon>
        <taxon>Rothia</taxon>
    </lineage>
</organism>
<evidence type="ECO:0000313" key="1">
    <source>
        <dbReference type="EMBL" id="QNV38187.1"/>
    </source>
</evidence>
<gene>
    <name evidence="1" type="ORF">IDM49_02575</name>
</gene>
<keyword evidence="2" id="KW-1185">Reference proteome</keyword>
<accession>A0A7H2BEU1</accession>
<dbReference type="Pfam" id="PF03013">
    <property type="entry name" value="Pyr_excise"/>
    <property type="match status" value="1"/>
</dbReference>
<dbReference type="AlphaFoldDB" id="A0A7H2BEU1"/>
<dbReference type="KEGG" id="rter:IDM49_02575"/>